<evidence type="ECO:0000256" key="5">
    <source>
        <dbReference type="ARBA" id="ARBA00022692"/>
    </source>
</evidence>
<keyword evidence="4" id="KW-0406">Ion transport</keyword>
<dbReference type="Gene3D" id="2.40.170.20">
    <property type="entry name" value="TonB-dependent receptor, beta-barrel domain"/>
    <property type="match status" value="1"/>
</dbReference>
<dbReference type="SUPFAM" id="SSF49464">
    <property type="entry name" value="Carboxypeptidase regulatory domain-like"/>
    <property type="match status" value="1"/>
</dbReference>
<protein>
    <submittedName>
        <fullName evidence="13">TonB-linked outer membrane protein, SusC/RagA family</fullName>
    </submittedName>
</protein>
<dbReference type="PROSITE" id="PS52016">
    <property type="entry name" value="TONB_DEPENDENT_REC_3"/>
    <property type="match status" value="1"/>
</dbReference>
<accession>A0A1I0I1K1</accession>
<keyword evidence="4" id="KW-0410">Iron transport</keyword>
<dbReference type="AlphaFoldDB" id="A0A1I0I1K1"/>
<dbReference type="OrthoDB" id="1095312at2"/>
<dbReference type="SMART" id="SM00965">
    <property type="entry name" value="STN"/>
    <property type="match status" value="1"/>
</dbReference>
<evidence type="ECO:0000313" key="13">
    <source>
        <dbReference type="EMBL" id="SET90363.1"/>
    </source>
</evidence>
<evidence type="ECO:0000256" key="8">
    <source>
        <dbReference type="ARBA" id="ARBA00023136"/>
    </source>
</evidence>
<evidence type="ECO:0000256" key="1">
    <source>
        <dbReference type="ARBA" id="ARBA00004571"/>
    </source>
</evidence>
<dbReference type="GO" id="GO:0009279">
    <property type="term" value="C:cell outer membrane"/>
    <property type="evidence" value="ECO:0007669"/>
    <property type="project" value="UniProtKB-SubCell"/>
</dbReference>
<dbReference type="Pfam" id="PF07715">
    <property type="entry name" value="Plug"/>
    <property type="match status" value="1"/>
</dbReference>
<dbReference type="EMBL" id="FOHT01000028">
    <property type="protein sequence ID" value="SET90363.1"/>
    <property type="molecule type" value="Genomic_DNA"/>
</dbReference>
<dbReference type="Pfam" id="PF13715">
    <property type="entry name" value="CarbopepD_reg_2"/>
    <property type="match status" value="1"/>
</dbReference>
<keyword evidence="3 10" id="KW-1134">Transmembrane beta strand</keyword>
<dbReference type="NCBIfam" id="TIGR04057">
    <property type="entry name" value="SusC_RagA_signa"/>
    <property type="match status" value="1"/>
</dbReference>
<keyword evidence="2 10" id="KW-0813">Transport</keyword>
<evidence type="ECO:0000256" key="11">
    <source>
        <dbReference type="RuleBase" id="RU003357"/>
    </source>
</evidence>
<dbReference type="Pfam" id="PF07660">
    <property type="entry name" value="STN"/>
    <property type="match status" value="1"/>
</dbReference>
<keyword evidence="5 10" id="KW-0812">Transmembrane</keyword>
<dbReference type="InterPro" id="IPR000531">
    <property type="entry name" value="Beta-barrel_TonB"/>
</dbReference>
<dbReference type="SUPFAM" id="SSF56935">
    <property type="entry name" value="Porins"/>
    <property type="match status" value="1"/>
</dbReference>
<keyword evidence="7 11" id="KW-0798">TonB box</keyword>
<dbReference type="InterPro" id="IPR037066">
    <property type="entry name" value="Plug_dom_sf"/>
</dbReference>
<dbReference type="InterPro" id="IPR011662">
    <property type="entry name" value="Secretin/TonB_short_N"/>
</dbReference>
<dbReference type="Gene3D" id="2.170.130.10">
    <property type="entry name" value="TonB-dependent receptor, plug domain"/>
    <property type="match status" value="1"/>
</dbReference>
<proteinExistence type="inferred from homology"/>
<sequence length="1086" mass="121397">MKKILIQGRGMPSFWSKSLKLMKLTILFFMIGLMHVSASVYSQSTKLTLEMRNKKVVDVLDEIENQSEFRFAYSPELIDINRKISVNLNEKDIEESLNVLFKGTSVSYVVRDRHIMLYPGEMNGENPASAVQQNSVSGKVTDQNGMPLPGATVFIKGTTRGTVTNPDGEFLLNDVKPESTIVFSFVGMLSQEIIVGTQTHINVELAADAIGIEEVVAVGYGSLQKKELTSAVTSVSSKDLLQGAFNSPVQMLDGKVAGVSISNVAAADPNRGTDIQVRGASSIDAGNGPLIIIDGMPGGDLRNIAQQDIESMTVLKDGAAAAIYGSRAANGVILVKTKQGKSGDVIVTYDSYIDHDVVAKKPDILSPEEFLSHEIDVDRGARTDWYDQLINKDNFGQNHFISAAGGTDNTIFRVSVNYRDKSAIDIASQRKETGIRASFKQIALDGFLELSGNLSYKDADEDYTNYGVFQQAVKLNPTIPVYDENEPGGYYRMYGYATYNPVQDLKERINRADQEYSIIDMNVKLNLLPNLTTELKLARQKHDKLGQEYYYSTSKESVDNNRTGRARQSNEKWEDNTLEWIANYYTTIDKHNIKLMGGYSYQEFNNTGFWAENMDFPSDAFLYNNLDAGQWNLEEGRLGMDSWKSREKTIAFFGRANYNFDDVLLFMGSLRYEGNTKFGAQNKWGMFPSASAAWRLSKMSWLEDANFVDDLKVRLSYGETGRSGFGRYSSLARYQGFGRWQNDEGEWIQVYGPANNPNPDLRWEKQLSYNLGVDFTLFDNTLSGSLDAFIRKGKDVISNYDAPLPPFLHDQIFTNVASTSSKGVEAVVTWNAVDKADFTYRTNVTASYIRSQLDKFSNGTFNKGYMDRYHLPSPGNPGPAQRLEDDTEIGSFYGYKYAGVNEEGKIMIWRDGKVGTEKVIASSEGKETDKTYIGHGAPRLQLGWSNSFTYKNFDMMLHFTGRFDYQILNTYQMYYGLVAEPGVNLLKDAYGRNAEITSGKVVCDYFLENGDYLKLDNLTIGWSPKVFSKYIRNLRVYGTVKNVFTLTGFSGLDPTSVASSGLEPGILSLDVYPVTRNYTIGVQVSF</sequence>
<keyword evidence="8 10" id="KW-0472">Membrane</keyword>
<dbReference type="Pfam" id="PF00593">
    <property type="entry name" value="TonB_dep_Rec_b-barrel"/>
    <property type="match status" value="1"/>
</dbReference>
<evidence type="ECO:0000256" key="10">
    <source>
        <dbReference type="PROSITE-ProRule" id="PRU01360"/>
    </source>
</evidence>
<evidence type="ECO:0000256" key="2">
    <source>
        <dbReference type="ARBA" id="ARBA00022448"/>
    </source>
</evidence>
<dbReference type="Proteomes" id="UP000181981">
    <property type="component" value="Unassembled WGS sequence"/>
</dbReference>
<organism evidence="13 14">
    <name type="scientific">Draconibacterium orientale</name>
    <dbReference type="NCBI Taxonomy" id="1168034"/>
    <lineage>
        <taxon>Bacteria</taxon>
        <taxon>Pseudomonadati</taxon>
        <taxon>Bacteroidota</taxon>
        <taxon>Bacteroidia</taxon>
        <taxon>Marinilabiliales</taxon>
        <taxon>Prolixibacteraceae</taxon>
        <taxon>Draconibacterium</taxon>
    </lineage>
</organism>
<evidence type="ECO:0000313" key="14">
    <source>
        <dbReference type="Proteomes" id="UP000181981"/>
    </source>
</evidence>
<evidence type="ECO:0000256" key="3">
    <source>
        <dbReference type="ARBA" id="ARBA00022452"/>
    </source>
</evidence>
<evidence type="ECO:0000256" key="4">
    <source>
        <dbReference type="ARBA" id="ARBA00022496"/>
    </source>
</evidence>
<keyword evidence="6" id="KW-0408">Iron</keyword>
<evidence type="ECO:0000256" key="6">
    <source>
        <dbReference type="ARBA" id="ARBA00023004"/>
    </source>
</evidence>
<gene>
    <name evidence="13" type="ORF">SAMN05444285_12810</name>
</gene>
<evidence type="ECO:0000256" key="9">
    <source>
        <dbReference type="ARBA" id="ARBA00023237"/>
    </source>
</evidence>
<name>A0A1I0I1K1_9BACT</name>
<dbReference type="InterPro" id="IPR012910">
    <property type="entry name" value="Plug_dom"/>
</dbReference>
<dbReference type="InterPro" id="IPR023997">
    <property type="entry name" value="TonB-dep_OMP_SusC/RagA_CS"/>
</dbReference>
<reference evidence="13 14" key="1">
    <citation type="submission" date="2016-10" db="EMBL/GenBank/DDBJ databases">
        <authorList>
            <person name="de Groot N.N."/>
        </authorList>
    </citation>
    <scope>NUCLEOTIDE SEQUENCE [LARGE SCALE GENOMIC DNA]</scope>
    <source>
        <strain evidence="13 14">DSM 25947</strain>
    </source>
</reference>
<keyword evidence="9 10" id="KW-0998">Cell outer membrane</keyword>
<dbReference type="NCBIfam" id="TIGR04056">
    <property type="entry name" value="OMP_RagA_SusC"/>
    <property type="match status" value="1"/>
</dbReference>
<dbReference type="InterPro" id="IPR036942">
    <property type="entry name" value="Beta-barrel_TonB_sf"/>
</dbReference>
<evidence type="ECO:0000259" key="12">
    <source>
        <dbReference type="SMART" id="SM00965"/>
    </source>
</evidence>
<dbReference type="Gene3D" id="2.60.40.1120">
    <property type="entry name" value="Carboxypeptidase-like, regulatory domain"/>
    <property type="match status" value="1"/>
</dbReference>
<dbReference type="InterPro" id="IPR008969">
    <property type="entry name" value="CarboxyPept-like_regulatory"/>
</dbReference>
<comment type="similarity">
    <text evidence="10 11">Belongs to the TonB-dependent receptor family.</text>
</comment>
<dbReference type="GO" id="GO:0006826">
    <property type="term" value="P:iron ion transport"/>
    <property type="evidence" value="ECO:0007669"/>
    <property type="project" value="UniProtKB-KW"/>
</dbReference>
<feature type="domain" description="Secretin/TonB short N-terminal" evidence="12">
    <location>
        <begin position="69"/>
        <end position="120"/>
    </location>
</feature>
<comment type="subcellular location">
    <subcellularLocation>
        <location evidence="1 10">Cell outer membrane</location>
        <topology evidence="1 10">Multi-pass membrane protein</topology>
    </subcellularLocation>
</comment>
<dbReference type="InterPro" id="IPR039426">
    <property type="entry name" value="TonB-dep_rcpt-like"/>
</dbReference>
<dbReference type="InterPro" id="IPR023996">
    <property type="entry name" value="TonB-dep_OMP_SusC/RagA"/>
</dbReference>
<evidence type="ECO:0000256" key="7">
    <source>
        <dbReference type="ARBA" id="ARBA00023077"/>
    </source>
</evidence>